<gene>
    <name evidence="1" type="ORF">GCM10007853_07990</name>
</gene>
<accession>A0ABQ5V8D3</accession>
<reference evidence="1" key="1">
    <citation type="journal article" date="2014" name="Int. J. Syst. Evol. Microbiol.">
        <title>Complete genome of a new Firmicutes species belonging to the dominant human colonic microbiota ('Ruminococcus bicirculans') reveals two chromosomes and a selective capacity to utilize plant glucans.</title>
        <authorList>
            <consortium name="NISC Comparative Sequencing Program"/>
            <person name="Wegmann U."/>
            <person name="Louis P."/>
            <person name="Goesmann A."/>
            <person name="Henrissat B."/>
            <person name="Duncan S.H."/>
            <person name="Flint H.J."/>
        </authorList>
    </citation>
    <scope>NUCLEOTIDE SEQUENCE</scope>
    <source>
        <strain evidence="1">NBRC 108219</strain>
    </source>
</reference>
<proteinExistence type="predicted"/>
<comment type="caution">
    <text evidence="1">The sequence shown here is derived from an EMBL/GenBank/DDBJ whole genome shotgun (WGS) entry which is preliminary data.</text>
</comment>
<evidence type="ECO:0000313" key="1">
    <source>
        <dbReference type="EMBL" id="GLQ22925.1"/>
    </source>
</evidence>
<dbReference type="Proteomes" id="UP001161391">
    <property type="component" value="Unassembled WGS sequence"/>
</dbReference>
<organism evidence="1 2">
    <name type="scientific">Algimonas ampicilliniresistens</name>
    <dbReference type="NCBI Taxonomy" id="1298735"/>
    <lineage>
        <taxon>Bacteria</taxon>
        <taxon>Pseudomonadati</taxon>
        <taxon>Pseudomonadota</taxon>
        <taxon>Alphaproteobacteria</taxon>
        <taxon>Maricaulales</taxon>
        <taxon>Robiginitomaculaceae</taxon>
        <taxon>Algimonas</taxon>
    </lineage>
</organism>
<keyword evidence="2" id="KW-1185">Reference proteome</keyword>
<reference evidence="1" key="2">
    <citation type="submission" date="2023-01" db="EMBL/GenBank/DDBJ databases">
        <title>Draft genome sequence of Algimonas ampicilliniresistens strain NBRC 108219.</title>
        <authorList>
            <person name="Sun Q."/>
            <person name="Mori K."/>
        </authorList>
    </citation>
    <scope>NUCLEOTIDE SEQUENCE</scope>
    <source>
        <strain evidence="1">NBRC 108219</strain>
    </source>
</reference>
<evidence type="ECO:0000313" key="2">
    <source>
        <dbReference type="Proteomes" id="UP001161391"/>
    </source>
</evidence>
<protein>
    <submittedName>
        <fullName evidence="1">Uncharacterized protein</fullName>
    </submittedName>
</protein>
<sequence length="78" mass="9334">MHRKTYEAKRAKWKRMTNPARSIYEGQWSDEMLKEAGARYRANFDRQDERSRANVSAYLERYWQDKPTPANGLNRPAL</sequence>
<name>A0ABQ5V8D3_9PROT</name>
<dbReference type="EMBL" id="BSNK01000001">
    <property type="protein sequence ID" value="GLQ22925.1"/>
    <property type="molecule type" value="Genomic_DNA"/>
</dbReference>